<dbReference type="GO" id="GO:0005524">
    <property type="term" value="F:ATP binding"/>
    <property type="evidence" value="ECO:0007669"/>
    <property type="project" value="UniProtKB-KW"/>
</dbReference>
<keyword evidence="1" id="KW-0648">Protein biosynthesis</keyword>
<dbReference type="Proteomes" id="UP000054820">
    <property type="component" value="Unassembled WGS sequence"/>
</dbReference>
<comment type="similarity">
    <text evidence="1">Belongs to the GatC family.</text>
</comment>
<dbReference type="InterPro" id="IPR036113">
    <property type="entry name" value="Asp/Glu-ADT_sf_sub_c"/>
</dbReference>
<dbReference type="GO" id="GO:0016740">
    <property type="term" value="F:transferase activity"/>
    <property type="evidence" value="ECO:0007669"/>
    <property type="project" value="UniProtKB-KW"/>
</dbReference>
<keyword evidence="4" id="KW-1185">Reference proteome</keyword>
<dbReference type="SUPFAM" id="SSF141000">
    <property type="entry name" value="Glu-tRNAGln amidotransferase C subunit"/>
    <property type="match status" value="1"/>
</dbReference>
<dbReference type="Proteomes" id="UP000255110">
    <property type="component" value="Unassembled WGS sequence"/>
</dbReference>
<dbReference type="STRING" id="460.Lstg_0275"/>
<dbReference type="GO" id="GO:0050567">
    <property type="term" value="F:glutaminyl-tRNA synthase (glutamine-hydrolyzing) activity"/>
    <property type="evidence" value="ECO:0007669"/>
    <property type="project" value="UniProtKB-UniRule"/>
</dbReference>
<dbReference type="NCBIfam" id="TIGR00135">
    <property type="entry name" value="gatC"/>
    <property type="match status" value="1"/>
</dbReference>
<comment type="function">
    <text evidence="1">Allows the formation of correctly charged Asn-tRNA(Asn) or Gln-tRNA(Gln) through the transamidation of misacylated Asp-tRNA(Asn) or Glu-tRNA(Gln) in organisms which lack either or both of asparaginyl-tRNA or glutaminyl-tRNA synthetases. The reaction takes place in the presence of glutamine and ATP through an activated phospho-Asp-tRNA(Asn) or phospho-Glu-tRNA(Gln).</text>
</comment>
<evidence type="ECO:0000313" key="3">
    <source>
        <dbReference type="EMBL" id="STY23264.1"/>
    </source>
</evidence>
<dbReference type="Pfam" id="PF02686">
    <property type="entry name" value="GatC"/>
    <property type="match status" value="1"/>
</dbReference>
<dbReference type="Gene3D" id="1.10.20.60">
    <property type="entry name" value="Glu-tRNAGln amidotransferase C subunit, N-terminal domain"/>
    <property type="match status" value="1"/>
</dbReference>
<dbReference type="EC" id="6.3.5.-" evidence="1"/>
<comment type="catalytic activity">
    <reaction evidence="1">
        <text>L-aspartyl-tRNA(Asn) + L-glutamine + ATP + H2O = L-asparaginyl-tRNA(Asn) + L-glutamate + ADP + phosphate + 2 H(+)</text>
        <dbReference type="Rhea" id="RHEA:14513"/>
        <dbReference type="Rhea" id="RHEA-COMP:9674"/>
        <dbReference type="Rhea" id="RHEA-COMP:9677"/>
        <dbReference type="ChEBI" id="CHEBI:15377"/>
        <dbReference type="ChEBI" id="CHEBI:15378"/>
        <dbReference type="ChEBI" id="CHEBI:29985"/>
        <dbReference type="ChEBI" id="CHEBI:30616"/>
        <dbReference type="ChEBI" id="CHEBI:43474"/>
        <dbReference type="ChEBI" id="CHEBI:58359"/>
        <dbReference type="ChEBI" id="CHEBI:78515"/>
        <dbReference type="ChEBI" id="CHEBI:78516"/>
        <dbReference type="ChEBI" id="CHEBI:456216"/>
    </reaction>
</comment>
<dbReference type="GO" id="GO:0006450">
    <property type="term" value="P:regulation of translational fidelity"/>
    <property type="evidence" value="ECO:0007669"/>
    <property type="project" value="InterPro"/>
</dbReference>
<dbReference type="EMBL" id="LNYZ01000001">
    <property type="protein sequence ID" value="KTD81048.1"/>
    <property type="molecule type" value="Genomic_DNA"/>
</dbReference>
<comment type="catalytic activity">
    <reaction evidence="1">
        <text>L-glutamyl-tRNA(Gln) + L-glutamine + ATP + H2O = L-glutaminyl-tRNA(Gln) + L-glutamate + ADP + phosphate + H(+)</text>
        <dbReference type="Rhea" id="RHEA:17521"/>
        <dbReference type="Rhea" id="RHEA-COMP:9681"/>
        <dbReference type="Rhea" id="RHEA-COMP:9684"/>
        <dbReference type="ChEBI" id="CHEBI:15377"/>
        <dbReference type="ChEBI" id="CHEBI:15378"/>
        <dbReference type="ChEBI" id="CHEBI:29985"/>
        <dbReference type="ChEBI" id="CHEBI:30616"/>
        <dbReference type="ChEBI" id="CHEBI:43474"/>
        <dbReference type="ChEBI" id="CHEBI:58359"/>
        <dbReference type="ChEBI" id="CHEBI:78520"/>
        <dbReference type="ChEBI" id="CHEBI:78521"/>
        <dbReference type="ChEBI" id="CHEBI:456216"/>
    </reaction>
</comment>
<keyword evidence="1" id="KW-0547">Nucleotide-binding</keyword>
<keyword evidence="3" id="KW-0808">Transferase</keyword>
<evidence type="ECO:0000256" key="1">
    <source>
        <dbReference type="HAMAP-Rule" id="MF_00122"/>
    </source>
</evidence>
<sequence length="103" mass="11821">MGHYFMTISAKELEKISQLAYLDTDMEHSPKLIEDINAIMNFVDQLSSIDTQKVEPLFHPLALNQRLRADVVTEENCLSELEALAPQFEQDLYLVPQVIEQSK</sequence>
<dbReference type="HAMAP" id="MF_00122">
    <property type="entry name" value="GatC"/>
    <property type="match status" value="1"/>
</dbReference>
<keyword evidence="1" id="KW-0067">ATP-binding</keyword>
<dbReference type="InterPro" id="IPR003837">
    <property type="entry name" value="GatC"/>
</dbReference>
<evidence type="ECO:0000313" key="5">
    <source>
        <dbReference type="Proteomes" id="UP000255110"/>
    </source>
</evidence>
<dbReference type="PANTHER" id="PTHR15004:SF0">
    <property type="entry name" value="GLUTAMYL-TRNA(GLN) AMIDOTRANSFERASE SUBUNIT C, MITOCHONDRIAL"/>
    <property type="match status" value="1"/>
</dbReference>
<dbReference type="GO" id="GO:0006412">
    <property type="term" value="P:translation"/>
    <property type="evidence" value="ECO:0007669"/>
    <property type="project" value="UniProtKB-UniRule"/>
</dbReference>
<evidence type="ECO:0000313" key="4">
    <source>
        <dbReference type="Proteomes" id="UP000054820"/>
    </source>
</evidence>
<protein>
    <recommendedName>
        <fullName evidence="1">Aspartyl/glutamyl-tRNA(Asn/Gln) amidotransferase subunit C</fullName>
        <shortName evidence="1">Asp/Glu-ADT subunit C</shortName>
        <ecNumber evidence="1">6.3.5.-</ecNumber>
    </recommendedName>
</protein>
<accession>A0A378L972</accession>
<comment type="subunit">
    <text evidence="1">Heterotrimer of A, B and C subunits.</text>
</comment>
<proteinExistence type="inferred from homology"/>
<dbReference type="PANTHER" id="PTHR15004">
    <property type="entry name" value="GLUTAMYL-TRNA(GLN) AMIDOTRANSFERASE SUBUNIT C, MITOCHONDRIAL"/>
    <property type="match status" value="1"/>
</dbReference>
<reference evidence="3 5" key="2">
    <citation type="submission" date="2018-06" db="EMBL/GenBank/DDBJ databases">
        <authorList>
            <consortium name="Pathogen Informatics"/>
            <person name="Doyle S."/>
        </authorList>
    </citation>
    <scope>NUCLEOTIDE SEQUENCE [LARGE SCALE GENOMIC DNA]</scope>
    <source>
        <strain evidence="3 5">NCTC11991</strain>
    </source>
</reference>
<keyword evidence="1 3" id="KW-0436">Ligase</keyword>
<name>A0A378L972_9GAMM</name>
<evidence type="ECO:0000313" key="2">
    <source>
        <dbReference type="EMBL" id="KTD81048.1"/>
    </source>
</evidence>
<reference evidence="2 4" key="1">
    <citation type="submission" date="2015-11" db="EMBL/GenBank/DDBJ databases">
        <title>Genomic analysis of 38 Legionella species identifies large and diverse effector repertoires.</title>
        <authorList>
            <person name="Burstein D."/>
            <person name="Amaro F."/>
            <person name="Zusman T."/>
            <person name="Lifshitz Z."/>
            <person name="Cohen O."/>
            <person name="Gilbert J.A."/>
            <person name="Pupko T."/>
            <person name="Shuman H.A."/>
            <person name="Segal G."/>
        </authorList>
    </citation>
    <scope>NUCLEOTIDE SEQUENCE [LARGE SCALE GENOMIC DNA]</scope>
    <source>
        <strain evidence="2 4">SC-18-C9</strain>
    </source>
</reference>
<dbReference type="EMBL" id="UGOY01000001">
    <property type="protein sequence ID" value="STY23264.1"/>
    <property type="molecule type" value="Genomic_DNA"/>
</dbReference>
<dbReference type="AlphaFoldDB" id="A0A378L972"/>
<organism evidence="3 5">
    <name type="scientific">Legionella steigerwaltii</name>
    <dbReference type="NCBI Taxonomy" id="460"/>
    <lineage>
        <taxon>Bacteria</taxon>
        <taxon>Pseudomonadati</taxon>
        <taxon>Pseudomonadota</taxon>
        <taxon>Gammaproteobacteria</taxon>
        <taxon>Legionellales</taxon>
        <taxon>Legionellaceae</taxon>
        <taxon>Legionella</taxon>
    </lineage>
</organism>
<dbReference type="GO" id="GO:0070681">
    <property type="term" value="P:glutaminyl-tRNAGln biosynthesis via transamidation"/>
    <property type="evidence" value="ECO:0007669"/>
    <property type="project" value="TreeGrafter"/>
</dbReference>
<gene>
    <name evidence="1 3" type="primary">gatC</name>
    <name evidence="2" type="ORF">Lstg_0275</name>
    <name evidence="3" type="ORF">NCTC11991_01868</name>
</gene>